<protein>
    <submittedName>
        <fullName evidence="2">Uncharacterized protein</fullName>
    </submittedName>
</protein>
<evidence type="ECO:0000313" key="3">
    <source>
        <dbReference type="Proteomes" id="UP001271007"/>
    </source>
</evidence>
<organism evidence="2 3">
    <name type="scientific">Extremus antarcticus</name>
    <dbReference type="NCBI Taxonomy" id="702011"/>
    <lineage>
        <taxon>Eukaryota</taxon>
        <taxon>Fungi</taxon>
        <taxon>Dikarya</taxon>
        <taxon>Ascomycota</taxon>
        <taxon>Pezizomycotina</taxon>
        <taxon>Dothideomycetes</taxon>
        <taxon>Dothideomycetidae</taxon>
        <taxon>Mycosphaerellales</taxon>
        <taxon>Extremaceae</taxon>
        <taxon>Extremus</taxon>
    </lineage>
</organism>
<evidence type="ECO:0000256" key="1">
    <source>
        <dbReference type="SAM" id="MobiDB-lite"/>
    </source>
</evidence>
<feature type="compositionally biased region" description="Basic and acidic residues" evidence="1">
    <location>
        <begin position="324"/>
        <end position="357"/>
    </location>
</feature>
<proteinExistence type="predicted"/>
<reference evidence="2" key="1">
    <citation type="submission" date="2023-04" db="EMBL/GenBank/DDBJ databases">
        <title>Black Yeasts Isolated from many extreme environments.</title>
        <authorList>
            <person name="Coleine C."/>
            <person name="Stajich J.E."/>
            <person name="Selbmann L."/>
        </authorList>
    </citation>
    <scope>NUCLEOTIDE SEQUENCE</scope>
    <source>
        <strain evidence="2">CCFEE 5312</strain>
    </source>
</reference>
<comment type="caution">
    <text evidence="2">The sequence shown here is derived from an EMBL/GenBank/DDBJ whole genome shotgun (WGS) entry which is preliminary data.</text>
</comment>
<keyword evidence="3" id="KW-1185">Reference proteome</keyword>
<dbReference type="EMBL" id="JAWDJX010000079">
    <property type="protein sequence ID" value="KAK3046810.1"/>
    <property type="molecule type" value="Genomic_DNA"/>
</dbReference>
<gene>
    <name evidence="2" type="ORF">LTR09_011741</name>
</gene>
<dbReference type="AlphaFoldDB" id="A0AAJ0D5Q3"/>
<name>A0AAJ0D5Q3_9PEZI</name>
<sequence>MPHPDTSKKPAFDANQYKLNNKALCDYSVYPSSDKRSHDDVAQAIARQVVMGFKVPDVELIIHLRPSVRDIRAAFAATSDKIVHVFFDVYMKAPEPLSVQAYELWKKWKGLTMFSAALGEEYSESAKTYCQCMQDAAQAHKWEKDLRYGVIPKPRKDDKYAASLVEKHERRIFAEEKYSIDIDNPGLGSAKSIVNAVIHNSLRAPSLELLQDIKPDTKDVTNALILAMYTMDQAWFKVVTDKILEPPDWISSRLLQFTIYWDTCTISVSGTTKAYKAAETGEELELLSACIRDLAECLSYKRASEHGVWPAQPSKRRTNGKLSTGDKTDSIARFGPHNEEWDRRAREAGPADIKDVDDMMEELGLGSSTRP</sequence>
<dbReference type="Proteomes" id="UP001271007">
    <property type="component" value="Unassembled WGS sequence"/>
</dbReference>
<evidence type="ECO:0000313" key="2">
    <source>
        <dbReference type="EMBL" id="KAK3046810.1"/>
    </source>
</evidence>
<feature type="region of interest" description="Disordered" evidence="1">
    <location>
        <begin position="309"/>
        <end position="371"/>
    </location>
</feature>
<accession>A0AAJ0D5Q3</accession>